<protein>
    <recommendedName>
        <fullName evidence="4">Phosphohistidine phosphatase</fullName>
    </recommendedName>
</protein>
<proteinExistence type="predicted"/>
<dbReference type="RefSeq" id="WP_107939265.1">
    <property type="nucleotide sequence ID" value="NZ_QANS01000002.1"/>
</dbReference>
<dbReference type="OrthoDB" id="9810154at2"/>
<dbReference type="InterPro" id="IPR013078">
    <property type="entry name" value="His_Pase_superF_clade-1"/>
</dbReference>
<organism evidence="2 3">
    <name type="scientific">Stenotrophobium rhamnosiphilum</name>
    <dbReference type="NCBI Taxonomy" id="2029166"/>
    <lineage>
        <taxon>Bacteria</taxon>
        <taxon>Pseudomonadati</taxon>
        <taxon>Pseudomonadota</taxon>
        <taxon>Gammaproteobacteria</taxon>
        <taxon>Nevskiales</taxon>
        <taxon>Nevskiaceae</taxon>
        <taxon>Stenotrophobium</taxon>
    </lineage>
</organism>
<dbReference type="SMART" id="SM00855">
    <property type="entry name" value="PGAM"/>
    <property type="match status" value="1"/>
</dbReference>
<feature type="binding site" evidence="1">
    <location>
        <position position="58"/>
    </location>
    <ligand>
        <name>substrate</name>
    </ligand>
</feature>
<keyword evidence="3" id="KW-1185">Reference proteome</keyword>
<dbReference type="SUPFAM" id="SSF53254">
    <property type="entry name" value="Phosphoglycerate mutase-like"/>
    <property type="match status" value="1"/>
</dbReference>
<accession>A0A2T5MHN2</accession>
<evidence type="ECO:0000256" key="1">
    <source>
        <dbReference type="PIRSR" id="PIRSR613078-2"/>
    </source>
</evidence>
<name>A0A2T5MHN2_9GAMM</name>
<evidence type="ECO:0000313" key="3">
    <source>
        <dbReference type="Proteomes" id="UP000244248"/>
    </source>
</evidence>
<dbReference type="AlphaFoldDB" id="A0A2T5MHN2"/>
<evidence type="ECO:0000313" key="2">
    <source>
        <dbReference type="EMBL" id="PTU32074.1"/>
    </source>
</evidence>
<dbReference type="EMBL" id="QANS01000002">
    <property type="protein sequence ID" value="PTU32074.1"/>
    <property type="molecule type" value="Genomic_DNA"/>
</dbReference>
<dbReference type="Gene3D" id="3.40.50.1240">
    <property type="entry name" value="Phosphoglycerate mutase-like"/>
    <property type="match status" value="1"/>
</dbReference>
<dbReference type="InterPro" id="IPR029033">
    <property type="entry name" value="His_PPase_superfam"/>
</dbReference>
<dbReference type="PANTHER" id="PTHR47623">
    <property type="entry name" value="OS09G0287300 PROTEIN"/>
    <property type="match status" value="1"/>
</dbReference>
<sequence length="164" mass="18181">MRTLTIIRHAKSSWEQEGLSDFERPLNERGRRDAPVMAARLKKDAAQPDLLVSSPALRAITTARVFADVLGIPTENIQLQAKIYDASLGTLLNVVQSLDDQYPHIALFGHNPGLSQLAQRLAECNVDELPTCAIVQISLPIKHWRDAGAEIGTLSYRSWPKDQS</sequence>
<comment type="caution">
    <text evidence="2">The sequence shown here is derived from an EMBL/GenBank/DDBJ whole genome shotgun (WGS) entry which is preliminary data.</text>
</comment>
<gene>
    <name evidence="2" type="ORF">CJD38_05210</name>
</gene>
<reference evidence="2 3" key="1">
    <citation type="submission" date="2018-04" db="EMBL/GenBank/DDBJ databases">
        <title>Novel species isolated from glacier.</title>
        <authorList>
            <person name="Liu Q."/>
            <person name="Xin Y.-H."/>
        </authorList>
    </citation>
    <scope>NUCLEOTIDE SEQUENCE [LARGE SCALE GENOMIC DNA]</scope>
    <source>
        <strain evidence="2 3">GT1R17</strain>
    </source>
</reference>
<dbReference type="Proteomes" id="UP000244248">
    <property type="component" value="Unassembled WGS sequence"/>
</dbReference>
<evidence type="ECO:0008006" key="4">
    <source>
        <dbReference type="Google" id="ProtNLM"/>
    </source>
</evidence>
<dbReference type="CDD" id="cd07067">
    <property type="entry name" value="HP_PGM_like"/>
    <property type="match status" value="1"/>
</dbReference>
<dbReference type="PANTHER" id="PTHR47623:SF1">
    <property type="entry name" value="OS09G0287300 PROTEIN"/>
    <property type="match status" value="1"/>
</dbReference>
<dbReference type="Pfam" id="PF00300">
    <property type="entry name" value="His_Phos_1"/>
    <property type="match status" value="1"/>
</dbReference>